<dbReference type="GO" id="GO:0022857">
    <property type="term" value="F:transmembrane transporter activity"/>
    <property type="evidence" value="ECO:0007669"/>
    <property type="project" value="InterPro"/>
</dbReference>
<accession>A0A1H9TKM1</accession>
<feature type="transmembrane region" description="Helical" evidence="8">
    <location>
        <begin position="46"/>
        <end position="67"/>
    </location>
</feature>
<evidence type="ECO:0000256" key="4">
    <source>
        <dbReference type="ARBA" id="ARBA00022692"/>
    </source>
</evidence>
<keyword evidence="4 8" id="KW-0812">Transmembrane</keyword>
<evidence type="ECO:0000313" key="11">
    <source>
        <dbReference type="Proteomes" id="UP000182841"/>
    </source>
</evidence>
<organism evidence="10 11">
    <name type="scientific">Streptomyces qinglanensis</name>
    <dbReference type="NCBI Taxonomy" id="943816"/>
    <lineage>
        <taxon>Bacteria</taxon>
        <taxon>Bacillati</taxon>
        <taxon>Actinomycetota</taxon>
        <taxon>Actinomycetes</taxon>
        <taxon>Kitasatosporales</taxon>
        <taxon>Streptomycetaceae</taxon>
        <taxon>Streptomyces</taxon>
    </lineage>
</organism>
<dbReference type="PANTHER" id="PTHR23513">
    <property type="entry name" value="INTEGRAL MEMBRANE EFFLUX PROTEIN-RELATED"/>
    <property type="match status" value="1"/>
</dbReference>
<keyword evidence="5 8" id="KW-1133">Transmembrane helix</keyword>
<evidence type="ECO:0000256" key="6">
    <source>
        <dbReference type="ARBA" id="ARBA00023136"/>
    </source>
</evidence>
<dbReference type="GO" id="GO:0005886">
    <property type="term" value="C:plasma membrane"/>
    <property type="evidence" value="ECO:0007669"/>
    <property type="project" value="UniProtKB-SubCell"/>
</dbReference>
<proteinExistence type="predicted"/>
<evidence type="ECO:0000259" key="9">
    <source>
        <dbReference type="PROSITE" id="PS50850"/>
    </source>
</evidence>
<keyword evidence="11" id="KW-1185">Reference proteome</keyword>
<dbReference type="InterPro" id="IPR010290">
    <property type="entry name" value="TM_effector"/>
</dbReference>
<feature type="transmembrane region" description="Helical" evidence="8">
    <location>
        <begin position="160"/>
        <end position="188"/>
    </location>
</feature>
<dbReference type="PANTHER" id="PTHR23513:SF6">
    <property type="entry name" value="MAJOR FACILITATOR SUPERFAMILY ASSOCIATED DOMAIN-CONTAINING PROTEIN"/>
    <property type="match status" value="1"/>
</dbReference>
<keyword evidence="2" id="KW-0813">Transport</keyword>
<reference evidence="11" key="1">
    <citation type="submission" date="2016-10" db="EMBL/GenBank/DDBJ databases">
        <authorList>
            <person name="Varghese N."/>
            <person name="Submissions S."/>
        </authorList>
    </citation>
    <scope>NUCLEOTIDE SEQUENCE [LARGE SCALE GENOMIC DNA]</scope>
    <source>
        <strain evidence="11">CGMCC 4.6825</strain>
    </source>
</reference>
<feature type="transmembrane region" description="Helical" evidence="8">
    <location>
        <begin position="380"/>
        <end position="399"/>
    </location>
</feature>
<comment type="subcellular location">
    <subcellularLocation>
        <location evidence="1">Cell membrane</location>
        <topology evidence="1">Multi-pass membrane protein</topology>
    </subcellularLocation>
</comment>
<evidence type="ECO:0000256" key="8">
    <source>
        <dbReference type="SAM" id="Phobius"/>
    </source>
</evidence>
<dbReference type="PROSITE" id="PS50850">
    <property type="entry name" value="MFS"/>
    <property type="match status" value="1"/>
</dbReference>
<dbReference type="Gene3D" id="1.20.1250.20">
    <property type="entry name" value="MFS general substrate transporter like domains"/>
    <property type="match status" value="1"/>
</dbReference>
<feature type="transmembrane region" description="Helical" evidence="8">
    <location>
        <begin position="79"/>
        <end position="99"/>
    </location>
</feature>
<gene>
    <name evidence="10" type="ORF">SAMN05421870_106220</name>
</gene>
<dbReference type="OrthoDB" id="3661340at2"/>
<dbReference type="SUPFAM" id="SSF103473">
    <property type="entry name" value="MFS general substrate transporter"/>
    <property type="match status" value="1"/>
</dbReference>
<feature type="transmembrane region" description="Helical" evidence="8">
    <location>
        <begin position="262"/>
        <end position="283"/>
    </location>
</feature>
<dbReference type="Pfam" id="PF05977">
    <property type="entry name" value="MFS_3"/>
    <property type="match status" value="1"/>
</dbReference>
<feature type="transmembrane region" description="Helical" evidence="8">
    <location>
        <begin position="314"/>
        <end position="336"/>
    </location>
</feature>
<feature type="domain" description="Major facilitator superfamily (MFS) profile" evidence="9">
    <location>
        <begin position="1"/>
        <end position="403"/>
    </location>
</feature>
<keyword evidence="6 8" id="KW-0472">Membrane</keyword>
<dbReference type="CDD" id="cd06173">
    <property type="entry name" value="MFS_MefA_like"/>
    <property type="match status" value="1"/>
</dbReference>
<keyword evidence="3" id="KW-1003">Cell membrane</keyword>
<feature type="transmembrane region" description="Helical" evidence="8">
    <location>
        <begin position="17"/>
        <end position="39"/>
    </location>
</feature>
<dbReference type="InterPro" id="IPR020846">
    <property type="entry name" value="MFS_dom"/>
</dbReference>
<evidence type="ECO:0000313" key="10">
    <source>
        <dbReference type="EMBL" id="SER97587.1"/>
    </source>
</evidence>
<dbReference type="InterPro" id="IPR036259">
    <property type="entry name" value="MFS_trans_sf"/>
</dbReference>
<evidence type="ECO:0000256" key="2">
    <source>
        <dbReference type="ARBA" id="ARBA00022448"/>
    </source>
</evidence>
<sequence>MDVKAYLSILRIGDYRLLWSALVLNLLGDGATYAALAWITLDKAGAAGLGVLGVCLTLPVIVGGAVVGPLLDRFSRRKLFIYDSVFRGAVVALVPVLAVTGSLHAWQLYVVALVYGLLKIIPLAGTPAVLPELVPADKLQAASGLEATAMGAANVLGPPIGAGLIALFGAPNVLVLDAATYLIFALLISRIKAPLARPEPTAEPGGGVRKPGWTPVFLLIVRDRFLLVLTLAFGAFNVSAGALVVAIPWLTKYEFASGPGVLGLMLAVMAAGELIGSLVSGAVETSEKQMLRIGVLQLLSGAVLFLLIPTALPWILLGLALNGILSAPMTVLGGVVRMTRVPNEMRGRAMTLMRTVMAGALPAGSALGGVLLSGGHYTGLIFVVAALATAPGLLTVVLFRNTPFRLEVTAADDQHTQRDSDPDDAGTVPAAS</sequence>
<dbReference type="AlphaFoldDB" id="A0A1H9TKM1"/>
<evidence type="ECO:0000256" key="3">
    <source>
        <dbReference type="ARBA" id="ARBA00022475"/>
    </source>
</evidence>
<dbReference type="EMBL" id="FOGO01000006">
    <property type="protein sequence ID" value="SER97587.1"/>
    <property type="molecule type" value="Genomic_DNA"/>
</dbReference>
<protein>
    <submittedName>
        <fullName evidence="10">Predicted arabinose efflux permease, MFS family</fullName>
    </submittedName>
</protein>
<feature type="region of interest" description="Disordered" evidence="7">
    <location>
        <begin position="410"/>
        <end position="432"/>
    </location>
</feature>
<evidence type="ECO:0000256" key="7">
    <source>
        <dbReference type="SAM" id="MobiDB-lite"/>
    </source>
</evidence>
<evidence type="ECO:0000256" key="1">
    <source>
        <dbReference type="ARBA" id="ARBA00004651"/>
    </source>
</evidence>
<name>A0A1H9TKM1_9ACTN</name>
<feature type="transmembrane region" description="Helical" evidence="8">
    <location>
        <begin position="225"/>
        <end position="250"/>
    </location>
</feature>
<evidence type="ECO:0000256" key="5">
    <source>
        <dbReference type="ARBA" id="ARBA00022989"/>
    </source>
</evidence>
<dbReference type="Proteomes" id="UP000182841">
    <property type="component" value="Unassembled WGS sequence"/>
</dbReference>
<feature type="transmembrane region" description="Helical" evidence="8">
    <location>
        <begin position="290"/>
        <end position="308"/>
    </location>
</feature>
<feature type="transmembrane region" description="Helical" evidence="8">
    <location>
        <begin position="356"/>
        <end position="374"/>
    </location>
</feature>